<proteinExistence type="predicted"/>
<dbReference type="Gene3D" id="2.40.260.10">
    <property type="entry name" value="Sortase"/>
    <property type="match status" value="1"/>
</dbReference>
<keyword evidence="3" id="KW-0472">Membrane</keyword>
<keyword evidence="5" id="KW-1185">Reference proteome</keyword>
<dbReference type="InterPro" id="IPR005754">
    <property type="entry name" value="Sortase"/>
</dbReference>
<dbReference type="InterPro" id="IPR023365">
    <property type="entry name" value="Sortase_dom-sf"/>
</dbReference>
<dbReference type="AlphaFoldDB" id="A0A853BZI9"/>
<reference evidence="4 5" key="1">
    <citation type="submission" date="2020-07" db="EMBL/GenBank/DDBJ databases">
        <title>Sequencing the genomes of 1000 actinobacteria strains.</title>
        <authorList>
            <person name="Klenk H.-P."/>
        </authorList>
    </citation>
    <scope>NUCLEOTIDE SEQUENCE [LARGE SCALE GENOMIC DNA]</scope>
    <source>
        <strain evidence="4 5">DSM 103833</strain>
    </source>
</reference>
<comment type="caution">
    <text evidence="4">The sequence shown here is derived from an EMBL/GenBank/DDBJ whole genome shotgun (WGS) entry which is preliminary data.</text>
</comment>
<name>A0A853BZI9_9ACTN</name>
<dbReference type="Pfam" id="PF04203">
    <property type="entry name" value="Sortase"/>
    <property type="match status" value="1"/>
</dbReference>
<evidence type="ECO:0000313" key="5">
    <source>
        <dbReference type="Proteomes" id="UP000530424"/>
    </source>
</evidence>
<dbReference type="SUPFAM" id="SSF63817">
    <property type="entry name" value="Sortase"/>
    <property type="match status" value="1"/>
</dbReference>
<keyword evidence="3" id="KW-0812">Transmembrane</keyword>
<dbReference type="EMBL" id="JACCFP010000001">
    <property type="protein sequence ID" value="NYJ00307.1"/>
    <property type="molecule type" value="Genomic_DNA"/>
</dbReference>
<gene>
    <name evidence="4" type="ORF">HNR19_001005</name>
</gene>
<dbReference type="EC" id="3.4.22.70" evidence="4"/>
<sequence length="343" mass="35764">MSAPTAPPPPPPPPPPAPAAPGARRRPSALDRPIGWARAAGSWFERRRRAVVAWQARRPPRAPRPEPQGSAAVLSTSSAILAIVCGWMVVHLLFFGNVSHARDQDLLYREFRTQLAGLTAPVGPVVDAGEPVALLRLPTLDVEEVVVEGTAAGDLFAGPGHKRNTVLPGQVGTSLVYGRSTTYGAPFADIGLLDNGDPIDVVMAQGELTFYVLGVRRDGDPLPPPRGDGVARLTLVSTVGGGRLAALTPGETVYVDAEATEGFGAPGGVPPTVPESEEALARGTTALPMLCLCLALLTALTVAIIAARERWSAALVWVVAAPVAVALAWGTTDTAMRLLPNLI</sequence>
<dbReference type="InterPro" id="IPR042003">
    <property type="entry name" value="Sortase_E"/>
</dbReference>
<dbReference type="RefSeq" id="WP_179666918.1">
    <property type="nucleotide sequence ID" value="NZ_JACCFP010000001.1"/>
</dbReference>
<evidence type="ECO:0000256" key="1">
    <source>
        <dbReference type="ARBA" id="ARBA00022801"/>
    </source>
</evidence>
<dbReference type="GO" id="GO:0016787">
    <property type="term" value="F:hydrolase activity"/>
    <property type="evidence" value="ECO:0007669"/>
    <property type="project" value="UniProtKB-KW"/>
</dbReference>
<evidence type="ECO:0000256" key="3">
    <source>
        <dbReference type="SAM" id="Phobius"/>
    </source>
</evidence>
<dbReference type="CDD" id="cd05830">
    <property type="entry name" value="Sortase_E"/>
    <property type="match status" value="1"/>
</dbReference>
<feature type="region of interest" description="Disordered" evidence="2">
    <location>
        <begin position="1"/>
        <end position="33"/>
    </location>
</feature>
<evidence type="ECO:0000313" key="4">
    <source>
        <dbReference type="EMBL" id="NYJ00307.1"/>
    </source>
</evidence>
<keyword evidence="3" id="KW-1133">Transmembrane helix</keyword>
<organism evidence="4 5">
    <name type="scientific">Nocardioides thalensis</name>
    <dbReference type="NCBI Taxonomy" id="1914755"/>
    <lineage>
        <taxon>Bacteria</taxon>
        <taxon>Bacillati</taxon>
        <taxon>Actinomycetota</taxon>
        <taxon>Actinomycetes</taxon>
        <taxon>Propionibacteriales</taxon>
        <taxon>Nocardioidaceae</taxon>
        <taxon>Nocardioides</taxon>
    </lineage>
</organism>
<protein>
    <submittedName>
        <fullName evidence="4">Sortase A</fullName>
        <ecNumber evidence="4">3.4.22.70</ecNumber>
    </submittedName>
</protein>
<accession>A0A853BZI9</accession>
<feature type="transmembrane region" description="Helical" evidence="3">
    <location>
        <begin position="314"/>
        <end position="332"/>
    </location>
</feature>
<keyword evidence="1 4" id="KW-0378">Hydrolase</keyword>
<feature type="compositionally biased region" description="Pro residues" evidence="2">
    <location>
        <begin position="1"/>
        <end position="19"/>
    </location>
</feature>
<evidence type="ECO:0000256" key="2">
    <source>
        <dbReference type="SAM" id="MobiDB-lite"/>
    </source>
</evidence>
<dbReference type="Proteomes" id="UP000530424">
    <property type="component" value="Unassembled WGS sequence"/>
</dbReference>
<feature type="transmembrane region" description="Helical" evidence="3">
    <location>
        <begin position="286"/>
        <end position="307"/>
    </location>
</feature>